<keyword evidence="2" id="KW-1185">Reference proteome</keyword>
<dbReference type="Proteomes" id="UP000823405">
    <property type="component" value="Unassembled WGS sequence"/>
</dbReference>
<proteinExistence type="predicted"/>
<dbReference type="EMBL" id="JAAAIN010005153">
    <property type="protein sequence ID" value="KAG0275896.1"/>
    <property type="molecule type" value="Genomic_DNA"/>
</dbReference>
<feature type="non-terminal residue" evidence="1">
    <location>
        <position position="1"/>
    </location>
</feature>
<protein>
    <submittedName>
        <fullName evidence="1">Uncharacterized protein</fullName>
    </submittedName>
</protein>
<feature type="non-terminal residue" evidence="1">
    <location>
        <position position="171"/>
    </location>
</feature>
<comment type="caution">
    <text evidence="1">The sequence shown here is derived from an EMBL/GenBank/DDBJ whole genome shotgun (WGS) entry which is preliminary data.</text>
</comment>
<name>A0A9P6QKS5_9FUNG</name>
<gene>
    <name evidence="1" type="ORF">BGZ97_010198</name>
</gene>
<sequence length="171" mass="19154">EWCNASGYKDDYNVAHPVFDHPVLQKHLCFKISRKTLLESMRDPSPHTDSLASATPIIQLEFDRVGTRLGVQDAAIRKPAAEPASQTSKFARRYEFLAATLQAQKDRTASELKDLNRCIGNNDKLTGNKRQCWNKDAVRSQVMQPLKSTVEAVVAMSEVDEVEVSDNFNSS</sequence>
<reference evidence="1" key="1">
    <citation type="journal article" date="2020" name="Fungal Divers.">
        <title>Resolving the Mortierellaceae phylogeny through synthesis of multi-gene phylogenetics and phylogenomics.</title>
        <authorList>
            <person name="Vandepol N."/>
            <person name="Liber J."/>
            <person name="Desiro A."/>
            <person name="Na H."/>
            <person name="Kennedy M."/>
            <person name="Barry K."/>
            <person name="Grigoriev I.V."/>
            <person name="Miller A.N."/>
            <person name="O'Donnell K."/>
            <person name="Stajich J.E."/>
            <person name="Bonito G."/>
        </authorList>
    </citation>
    <scope>NUCLEOTIDE SEQUENCE</scope>
    <source>
        <strain evidence="1">NVP60</strain>
    </source>
</reference>
<organism evidence="1 2">
    <name type="scientific">Linnemannia gamsii</name>
    <dbReference type="NCBI Taxonomy" id="64522"/>
    <lineage>
        <taxon>Eukaryota</taxon>
        <taxon>Fungi</taxon>
        <taxon>Fungi incertae sedis</taxon>
        <taxon>Mucoromycota</taxon>
        <taxon>Mortierellomycotina</taxon>
        <taxon>Mortierellomycetes</taxon>
        <taxon>Mortierellales</taxon>
        <taxon>Mortierellaceae</taxon>
        <taxon>Linnemannia</taxon>
    </lineage>
</organism>
<dbReference type="OrthoDB" id="2431397at2759"/>
<accession>A0A9P6QKS5</accession>
<evidence type="ECO:0000313" key="1">
    <source>
        <dbReference type="EMBL" id="KAG0275896.1"/>
    </source>
</evidence>
<evidence type="ECO:0000313" key="2">
    <source>
        <dbReference type="Proteomes" id="UP000823405"/>
    </source>
</evidence>
<dbReference type="AlphaFoldDB" id="A0A9P6QKS5"/>